<accession>A0A8J2KSL0</accession>
<sequence length="100" mass="11048">MSALSILSKNELLGNRVTFRAIVVASLQILVFVQLLNSTGAHVGLTFPPARRYDLDFLDKIRTKAPCGMPKGTLKTSLISGSKFNVTWHLSYPHRVSFST</sequence>
<proteinExistence type="predicted"/>
<dbReference type="Proteomes" id="UP000708208">
    <property type="component" value="Unassembled WGS sequence"/>
</dbReference>
<keyword evidence="2" id="KW-1185">Reference proteome</keyword>
<dbReference type="PANTHER" id="PTHR46901:SF2">
    <property type="entry name" value="GH04942P"/>
    <property type="match status" value="1"/>
</dbReference>
<evidence type="ECO:0000313" key="1">
    <source>
        <dbReference type="EMBL" id="CAG7730586.1"/>
    </source>
</evidence>
<dbReference type="OrthoDB" id="188511at2759"/>
<comment type="caution">
    <text evidence="1">The sequence shown here is derived from an EMBL/GenBank/DDBJ whole genome shotgun (WGS) entry which is preliminary data.</text>
</comment>
<protein>
    <submittedName>
        <fullName evidence="1">Uncharacterized protein</fullName>
    </submittedName>
</protein>
<dbReference type="AlphaFoldDB" id="A0A8J2KSL0"/>
<organism evidence="1 2">
    <name type="scientific">Allacma fusca</name>
    <dbReference type="NCBI Taxonomy" id="39272"/>
    <lineage>
        <taxon>Eukaryota</taxon>
        <taxon>Metazoa</taxon>
        <taxon>Ecdysozoa</taxon>
        <taxon>Arthropoda</taxon>
        <taxon>Hexapoda</taxon>
        <taxon>Collembola</taxon>
        <taxon>Symphypleona</taxon>
        <taxon>Sminthuridae</taxon>
        <taxon>Allacma</taxon>
    </lineage>
</organism>
<reference evidence="1" key="1">
    <citation type="submission" date="2021-06" db="EMBL/GenBank/DDBJ databases">
        <authorList>
            <person name="Hodson N. C."/>
            <person name="Mongue J. A."/>
            <person name="Jaron S. K."/>
        </authorList>
    </citation>
    <scope>NUCLEOTIDE SEQUENCE</scope>
</reference>
<dbReference type="EMBL" id="CAJVCH010196947">
    <property type="protein sequence ID" value="CAG7730586.1"/>
    <property type="molecule type" value="Genomic_DNA"/>
</dbReference>
<evidence type="ECO:0000313" key="2">
    <source>
        <dbReference type="Proteomes" id="UP000708208"/>
    </source>
</evidence>
<dbReference type="PANTHER" id="PTHR46901">
    <property type="entry name" value="GH04942P"/>
    <property type="match status" value="1"/>
</dbReference>
<gene>
    <name evidence="1" type="ORF">AFUS01_LOCUS19216</name>
</gene>
<name>A0A8J2KSL0_9HEXA</name>